<dbReference type="Proteomes" id="UP001153620">
    <property type="component" value="Chromosome 2"/>
</dbReference>
<dbReference type="InterPro" id="IPR003653">
    <property type="entry name" value="Peptidase_C48_C"/>
</dbReference>
<sequence>MHGRRSLIKQMSGRTVLTYHGITLSEADIEILRENYWLNDQIIAFYFQYLESHTYRRFAREFLFVSPQVTQLLKMIERRDEEAKCLLDPLHPHTKQFLFFPVNDNEHERAGGTHWNLLVYSRPENTFFSFDSNRNYNEFATSKIVDVLRVTLNCPTASFIYCPSAQQRNMYDCGIYVICNVENIIKHIISDGTLRHVSQLSYECIVEKRSEILRMIEALGGTI</sequence>
<evidence type="ECO:0000313" key="6">
    <source>
        <dbReference type="EMBL" id="CAG9802794.1"/>
    </source>
</evidence>
<dbReference type="GO" id="GO:0008234">
    <property type="term" value="F:cysteine-type peptidase activity"/>
    <property type="evidence" value="ECO:0007669"/>
    <property type="project" value="UniProtKB-KW"/>
</dbReference>
<dbReference type="PANTHER" id="PTHR46468:SF1">
    <property type="entry name" value="SENTRIN-SPECIFIC PROTEASE 8"/>
    <property type="match status" value="1"/>
</dbReference>
<dbReference type="SUPFAM" id="SSF54001">
    <property type="entry name" value="Cysteine proteinases"/>
    <property type="match status" value="1"/>
</dbReference>
<evidence type="ECO:0000256" key="4">
    <source>
        <dbReference type="ARBA" id="ARBA00022807"/>
    </source>
</evidence>
<feature type="domain" description="Ubiquitin-like protease family profile" evidence="5">
    <location>
        <begin position="22"/>
        <end position="184"/>
    </location>
</feature>
<dbReference type="EMBL" id="OU895878">
    <property type="protein sequence ID" value="CAG9802794.1"/>
    <property type="molecule type" value="Genomic_DNA"/>
</dbReference>
<evidence type="ECO:0000256" key="2">
    <source>
        <dbReference type="ARBA" id="ARBA00022670"/>
    </source>
</evidence>
<name>A0A9N9WQZ9_9DIPT</name>
<dbReference type="InterPro" id="IPR044613">
    <property type="entry name" value="Nep1/2-like"/>
</dbReference>
<dbReference type="AlphaFoldDB" id="A0A9N9WQZ9"/>
<dbReference type="Pfam" id="PF02902">
    <property type="entry name" value="Peptidase_C48"/>
    <property type="match status" value="1"/>
</dbReference>
<keyword evidence="7" id="KW-1185">Reference proteome</keyword>
<keyword evidence="4" id="KW-0788">Thiol protease</keyword>
<dbReference type="GO" id="GO:0019784">
    <property type="term" value="F:deNEDDylase activity"/>
    <property type="evidence" value="ECO:0007669"/>
    <property type="project" value="InterPro"/>
</dbReference>
<comment type="similarity">
    <text evidence="1">Belongs to the peptidase C48 family.</text>
</comment>
<dbReference type="OrthoDB" id="5065855at2759"/>
<evidence type="ECO:0000256" key="1">
    <source>
        <dbReference type="ARBA" id="ARBA00005234"/>
    </source>
</evidence>
<reference evidence="6" key="2">
    <citation type="submission" date="2022-10" db="EMBL/GenBank/DDBJ databases">
        <authorList>
            <consortium name="ENA_rothamsted_submissions"/>
            <consortium name="culmorum"/>
            <person name="King R."/>
        </authorList>
    </citation>
    <scope>NUCLEOTIDE SEQUENCE</scope>
</reference>
<dbReference type="PANTHER" id="PTHR46468">
    <property type="entry name" value="SENTRIN-SPECIFIC PROTEASE 8"/>
    <property type="match status" value="1"/>
</dbReference>
<dbReference type="Gene3D" id="3.40.395.10">
    <property type="entry name" value="Adenoviral Proteinase, Chain A"/>
    <property type="match status" value="1"/>
</dbReference>
<organism evidence="6 7">
    <name type="scientific">Chironomus riparius</name>
    <dbReference type="NCBI Taxonomy" id="315576"/>
    <lineage>
        <taxon>Eukaryota</taxon>
        <taxon>Metazoa</taxon>
        <taxon>Ecdysozoa</taxon>
        <taxon>Arthropoda</taxon>
        <taxon>Hexapoda</taxon>
        <taxon>Insecta</taxon>
        <taxon>Pterygota</taxon>
        <taxon>Neoptera</taxon>
        <taxon>Endopterygota</taxon>
        <taxon>Diptera</taxon>
        <taxon>Nematocera</taxon>
        <taxon>Chironomoidea</taxon>
        <taxon>Chironomidae</taxon>
        <taxon>Chironominae</taxon>
        <taxon>Chironomus</taxon>
    </lineage>
</organism>
<dbReference type="GO" id="GO:0000338">
    <property type="term" value="P:protein deneddylation"/>
    <property type="evidence" value="ECO:0007669"/>
    <property type="project" value="TreeGrafter"/>
</dbReference>
<reference evidence="6" key="1">
    <citation type="submission" date="2022-01" db="EMBL/GenBank/DDBJ databases">
        <authorList>
            <person name="King R."/>
        </authorList>
    </citation>
    <scope>NUCLEOTIDE SEQUENCE</scope>
</reference>
<proteinExistence type="inferred from homology"/>
<evidence type="ECO:0000256" key="3">
    <source>
        <dbReference type="ARBA" id="ARBA00022801"/>
    </source>
</evidence>
<gene>
    <name evidence="6" type="ORF">CHIRRI_LOCUS5699</name>
</gene>
<dbReference type="InterPro" id="IPR038765">
    <property type="entry name" value="Papain-like_cys_pep_sf"/>
</dbReference>
<dbReference type="GO" id="GO:0006508">
    <property type="term" value="P:proteolysis"/>
    <property type="evidence" value="ECO:0007669"/>
    <property type="project" value="UniProtKB-KW"/>
</dbReference>
<protein>
    <recommendedName>
        <fullName evidence="5">Ubiquitin-like protease family profile domain-containing protein</fullName>
    </recommendedName>
</protein>
<accession>A0A9N9WQZ9</accession>
<evidence type="ECO:0000313" key="7">
    <source>
        <dbReference type="Proteomes" id="UP001153620"/>
    </source>
</evidence>
<evidence type="ECO:0000259" key="5">
    <source>
        <dbReference type="PROSITE" id="PS50600"/>
    </source>
</evidence>
<keyword evidence="2" id="KW-0645">Protease</keyword>
<dbReference type="PROSITE" id="PS50600">
    <property type="entry name" value="ULP_PROTEASE"/>
    <property type="match status" value="1"/>
</dbReference>
<keyword evidence="3" id="KW-0378">Hydrolase</keyword>